<dbReference type="Proteomes" id="UP000031366">
    <property type="component" value="Unassembled WGS sequence"/>
</dbReference>
<dbReference type="InterPro" id="IPR050245">
    <property type="entry name" value="PrsA_foldase"/>
</dbReference>
<evidence type="ECO:0000256" key="7">
    <source>
        <dbReference type="SAM" id="SignalP"/>
    </source>
</evidence>
<evidence type="ECO:0000259" key="8">
    <source>
        <dbReference type="PROSITE" id="PS50198"/>
    </source>
</evidence>
<dbReference type="OrthoDB" id="14196at2"/>
<evidence type="ECO:0000256" key="4">
    <source>
        <dbReference type="ARBA" id="ARBA00023110"/>
    </source>
</evidence>
<dbReference type="PANTHER" id="PTHR47245:SF1">
    <property type="entry name" value="FOLDASE PROTEIN PRSA"/>
    <property type="match status" value="1"/>
</dbReference>
<dbReference type="InterPro" id="IPR000297">
    <property type="entry name" value="PPIase_PpiC"/>
</dbReference>
<keyword evidence="3 7" id="KW-0732">Signal</keyword>
<keyword evidence="4 6" id="KW-0697">Rotamase</keyword>
<dbReference type="InterPro" id="IPR046357">
    <property type="entry name" value="PPIase_dom_sf"/>
</dbReference>
<name>A0A0C1U2A8_9CLOT</name>
<dbReference type="STRING" id="29341.RSJ17_03155"/>
<keyword evidence="5 6" id="KW-0413">Isomerase</keyword>
<feature type="chain" id="PRO_5039163466" description="peptidylprolyl isomerase" evidence="7">
    <location>
        <begin position="23"/>
        <end position="333"/>
    </location>
</feature>
<dbReference type="NCBIfam" id="NF000809">
    <property type="entry name" value="PRK00059.1"/>
    <property type="match status" value="1"/>
</dbReference>
<proteinExistence type="predicted"/>
<evidence type="ECO:0000256" key="3">
    <source>
        <dbReference type="ARBA" id="ARBA00022729"/>
    </source>
</evidence>
<protein>
    <recommendedName>
        <fullName evidence="2">peptidylprolyl isomerase</fullName>
        <ecNumber evidence="2">5.2.1.8</ecNumber>
    </recommendedName>
</protein>
<sequence>MKNIKKLIVASLVAVMATSLVGCSLIEKTPEGIAKSKVAKYSDKKITRAELDERMGPVITYIKKMQGESFDKTEEGKNMLKEQRINMLNRMIGEGILEEKAVELKVMPNDDEVKKYIDQEYKTIKDAFESEEKFKEGLEQSGETEESIKANIKNQLIYNKVFEEVVKDVKVTDEEAKTHYDSNMTYYTEKPNKINAAHILVEKEEDAKNIIKRLDAGEDFAKLAKEKGTDGTKDKGGELGWIDYNDTGYDKTFMQFAIALQKGAYTKAPVKTQHGYHVIKCIDKEEYPVKKFDTVKEDIKKSLLDEKKNTQWNETANKWQEEAKIKIYEDNLK</sequence>
<dbReference type="PROSITE" id="PS51257">
    <property type="entry name" value="PROKAR_LIPOPROTEIN"/>
    <property type="match status" value="1"/>
</dbReference>
<dbReference type="EC" id="5.2.1.8" evidence="2"/>
<evidence type="ECO:0000256" key="6">
    <source>
        <dbReference type="PROSITE-ProRule" id="PRU00278"/>
    </source>
</evidence>
<feature type="signal peptide" evidence="7">
    <location>
        <begin position="1"/>
        <end position="22"/>
    </location>
</feature>
<dbReference type="GO" id="GO:0003755">
    <property type="term" value="F:peptidyl-prolyl cis-trans isomerase activity"/>
    <property type="evidence" value="ECO:0007669"/>
    <property type="project" value="UniProtKB-KW"/>
</dbReference>
<evidence type="ECO:0000256" key="2">
    <source>
        <dbReference type="ARBA" id="ARBA00013194"/>
    </source>
</evidence>
<evidence type="ECO:0000313" key="9">
    <source>
        <dbReference type="EMBL" id="KIE45668.1"/>
    </source>
</evidence>
<reference evidence="9 10" key="1">
    <citation type="journal article" date="2015" name="Infect. Genet. Evol.">
        <title>Genomic sequences of six botulinum neurotoxin-producing strains representing three clostridial species illustrate the mobility and diversity of botulinum neurotoxin genes.</title>
        <authorList>
            <person name="Smith T.J."/>
            <person name="Hill K.K."/>
            <person name="Xie G."/>
            <person name="Foley B.T."/>
            <person name="Williamson C.H."/>
            <person name="Foster J.T."/>
            <person name="Johnson S.L."/>
            <person name="Chertkov O."/>
            <person name="Teshima H."/>
            <person name="Gibbons H.S."/>
            <person name="Johnsky L.A."/>
            <person name="Karavis M.A."/>
            <person name="Smith L.A."/>
        </authorList>
    </citation>
    <scope>NUCLEOTIDE SEQUENCE [LARGE SCALE GENOMIC DNA]</scope>
    <source>
        <strain evidence="9 10">CDC 2741</strain>
    </source>
</reference>
<dbReference type="EMBL" id="AYSO01000018">
    <property type="protein sequence ID" value="KIE45668.1"/>
    <property type="molecule type" value="Genomic_DNA"/>
</dbReference>
<accession>A0A0C1U2A8</accession>
<feature type="domain" description="PpiC" evidence="8">
    <location>
        <begin position="191"/>
        <end position="283"/>
    </location>
</feature>
<dbReference type="Pfam" id="PF13624">
    <property type="entry name" value="SurA_N_3"/>
    <property type="match status" value="1"/>
</dbReference>
<comment type="catalytic activity">
    <reaction evidence="1">
        <text>[protein]-peptidylproline (omega=180) = [protein]-peptidylproline (omega=0)</text>
        <dbReference type="Rhea" id="RHEA:16237"/>
        <dbReference type="Rhea" id="RHEA-COMP:10747"/>
        <dbReference type="Rhea" id="RHEA-COMP:10748"/>
        <dbReference type="ChEBI" id="CHEBI:83833"/>
        <dbReference type="ChEBI" id="CHEBI:83834"/>
        <dbReference type="EC" id="5.2.1.8"/>
    </reaction>
</comment>
<dbReference type="Gene3D" id="3.10.50.40">
    <property type="match status" value="1"/>
</dbReference>
<dbReference type="AlphaFoldDB" id="A0A0C1U2A8"/>
<evidence type="ECO:0000313" key="10">
    <source>
        <dbReference type="Proteomes" id="UP000031366"/>
    </source>
</evidence>
<dbReference type="InterPro" id="IPR027304">
    <property type="entry name" value="Trigger_fact/SurA_dom_sf"/>
</dbReference>
<evidence type="ECO:0000256" key="1">
    <source>
        <dbReference type="ARBA" id="ARBA00000971"/>
    </source>
</evidence>
<evidence type="ECO:0000256" key="5">
    <source>
        <dbReference type="ARBA" id="ARBA00023235"/>
    </source>
</evidence>
<dbReference type="PANTHER" id="PTHR47245">
    <property type="entry name" value="PEPTIDYLPROLYL ISOMERASE"/>
    <property type="match status" value="1"/>
</dbReference>
<comment type="caution">
    <text evidence="9">The sequence shown here is derived from an EMBL/GenBank/DDBJ whole genome shotgun (WGS) entry which is preliminary data.</text>
</comment>
<keyword evidence="10" id="KW-1185">Reference proteome</keyword>
<dbReference type="Pfam" id="PF13616">
    <property type="entry name" value="Rotamase_3"/>
    <property type="match status" value="1"/>
</dbReference>
<gene>
    <name evidence="9" type="ORF">U732_2171</name>
</gene>
<dbReference type="Gene3D" id="1.10.4030.10">
    <property type="entry name" value="Porin chaperone SurA, peptide-binding domain"/>
    <property type="match status" value="1"/>
</dbReference>
<dbReference type="SUPFAM" id="SSF109998">
    <property type="entry name" value="Triger factor/SurA peptide-binding domain-like"/>
    <property type="match status" value="1"/>
</dbReference>
<organism evidence="9 10">
    <name type="scientific">Clostridium argentinense CDC 2741</name>
    <dbReference type="NCBI Taxonomy" id="1418104"/>
    <lineage>
        <taxon>Bacteria</taxon>
        <taxon>Bacillati</taxon>
        <taxon>Bacillota</taxon>
        <taxon>Clostridia</taxon>
        <taxon>Eubacteriales</taxon>
        <taxon>Clostridiaceae</taxon>
        <taxon>Clostridium</taxon>
    </lineage>
</organism>
<dbReference type="PROSITE" id="PS50198">
    <property type="entry name" value="PPIC_PPIASE_2"/>
    <property type="match status" value="1"/>
</dbReference>
<dbReference type="RefSeq" id="WP_039634370.1">
    <property type="nucleotide sequence ID" value="NZ_AYSO01000018.1"/>
</dbReference>
<dbReference type="SUPFAM" id="SSF54534">
    <property type="entry name" value="FKBP-like"/>
    <property type="match status" value="1"/>
</dbReference>